<protein>
    <submittedName>
        <fullName evidence="1">Uncharacterized protein</fullName>
    </submittedName>
</protein>
<gene>
    <name evidence="1" type="ORF">SAMN05421503_1818</name>
</gene>
<dbReference type="OrthoDB" id="799968at2"/>
<reference evidence="2" key="1">
    <citation type="submission" date="2017-09" db="EMBL/GenBank/DDBJ databases">
        <authorList>
            <person name="Varghese N."/>
            <person name="Submissions S."/>
        </authorList>
    </citation>
    <scope>NUCLEOTIDE SEQUENCE [LARGE SCALE GENOMIC DNA]</scope>
    <source>
        <strain evidence="2">CGMCC 1.8913</strain>
    </source>
</reference>
<name>A0A285NMC1_9BACI</name>
<sequence>MGSIFSIAPFPTERVKLNKKSGEIIKDIEALVQSNDIFIEDISLPIEEGDSLIRELKNGLKESYIVIDRGFVTDSFDLDAHYQVEVEKISSREIRQQNQVSNKIVYNLNGANSRVNNNSTDNSLNIVNSSPDELFDKLREQVSQHIEDPEIKRSLRQHISEMEANQDSPNFTVAYTKFINSIASHMTIFSPFIPALTQMLSN</sequence>
<organism evidence="1 2">
    <name type="scientific">Terribacillus aidingensis</name>
    <dbReference type="NCBI Taxonomy" id="586416"/>
    <lineage>
        <taxon>Bacteria</taxon>
        <taxon>Bacillati</taxon>
        <taxon>Bacillota</taxon>
        <taxon>Bacilli</taxon>
        <taxon>Bacillales</taxon>
        <taxon>Bacillaceae</taxon>
        <taxon>Terribacillus</taxon>
    </lineage>
</organism>
<dbReference type="AlphaFoldDB" id="A0A285NMC1"/>
<dbReference type="EMBL" id="OBEK01000002">
    <property type="protein sequence ID" value="SNZ10642.1"/>
    <property type="molecule type" value="Genomic_DNA"/>
</dbReference>
<accession>A0A285NMC1</accession>
<evidence type="ECO:0000313" key="1">
    <source>
        <dbReference type="EMBL" id="SNZ10642.1"/>
    </source>
</evidence>
<proteinExistence type="predicted"/>
<evidence type="ECO:0000313" key="2">
    <source>
        <dbReference type="Proteomes" id="UP000219356"/>
    </source>
</evidence>
<keyword evidence="2" id="KW-1185">Reference proteome</keyword>
<dbReference type="Proteomes" id="UP000219356">
    <property type="component" value="Unassembled WGS sequence"/>
</dbReference>
<dbReference type="RefSeq" id="WP_097041352.1">
    <property type="nucleotide sequence ID" value="NZ_OBEK01000002.1"/>
</dbReference>